<dbReference type="EnsemblMetazoa" id="ENSAATROPT007132">
    <property type="protein sequence ID" value="ENSAATROPP006391"/>
    <property type="gene ID" value="ENSAATROPG005810"/>
</dbReference>
<dbReference type="AlphaFoldDB" id="A0AAG5D5G8"/>
<accession>A0AAG5D5G8</accession>
<keyword evidence="5" id="KW-1185">Reference proteome</keyword>
<feature type="repeat" description="ANK" evidence="3">
    <location>
        <begin position="522"/>
        <end position="554"/>
    </location>
</feature>
<dbReference type="InterPro" id="IPR002110">
    <property type="entry name" value="Ankyrin_rpt"/>
</dbReference>
<organism evidence="4 5">
    <name type="scientific">Anopheles atroparvus</name>
    <name type="common">European mosquito</name>
    <dbReference type="NCBI Taxonomy" id="41427"/>
    <lineage>
        <taxon>Eukaryota</taxon>
        <taxon>Metazoa</taxon>
        <taxon>Ecdysozoa</taxon>
        <taxon>Arthropoda</taxon>
        <taxon>Hexapoda</taxon>
        <taxon>Insecta</taxon>
        <taxon>Pterygota</taxon>
        <taxon>Neoptera</taxon>
        <taxon>Endopterygota</taxon>
        <taxon>Diptera</taxon>
        <taxon>Nematocera</taxon>
        <taxon>Culicoidea</taxon>
        <taxon>Culicidae</taxon>
        <taxon>Anophelinae</taxon>
        <taxon>Anopheles</taxon>
    </lineage>
</organism>
<keyword evidence="1" id="KW-0677">Repeat</keyword>
<dbReference type="SMART" id="SM00248">
    <property type="entry name" value="ANK"/>
    <property type="match status" value="10"/>
</dbReference>
<protein>
    <submittedName>
        <fullName evidence="4">Uncharacterized protein</fullName>
    </submittedName>
</protein>
<sequence length="893" mass="102411">MNRSKYKTVYFRAFPLHHAAANCNVVEVQRQLDAGANPYQPTEEGLTALHAAVANNSVAVVDLLLKRYVADISIASDTVRHRFLWKAEQVEWKKRPILIAWTEEDCQATLVQAASCPAGIPLNLQVFVLLRQPQEGHYFVALDVCNRSKRTDTLRLIRALLPNGVLSLDRSDLRVNAVNYLHMACSYAKKEIIAMLIGKGASLAFHSGDQNSTPFMAACDALRKDIITFLAANYLDRFDPGACNNQDYNALHKMIQRQNTGIVEQIVQIMLKYRMSKHRETKAEAISRIFRYDSVEYEYINIWYFVNSAPMKELCSKYIKLGQLDLRTRFKGSTLLGTFIQRGIAVDYCLQEIEADLDLLRMEEDHTRTNVLHKLIRCKRLSFVKDLYSKHGSVVKEIFEIEGPEYKPAFELLRILVQNMNEDGLVFVLERHRDYYFKHTEHLLNLAVKQTCTNKAAHERLCAIIVKMIPQLEVKVAEVHNSSQSQENAFYDMVRSLRDSFAKTTERLEANGKRLEDYVDSHGRTLLHAAVDWGEKEVVKKLLALHFDVMKKDAKGCLPIHLVRRSESIFEMLLAENETGQLGYVNDAGYNLLHICCKNGLRGSVLEKLLESGMDVNAAAPDGHLALSLASCCGTVRFLLNHGARVELLNEHLFADRFPNMQYCTAWELIPHIATADWFKSCAHLLLPWMVGNQNRDFFSCSNERDLEKHEDIRRVIFDSFYQHSKEEASKLFSRVCHNAIVCCARWFLEYDYDLDYDCRYWDNTTPLLGLLSYIEVPNFDVVKMLLRKSVDVNAVDDRKRTPLIALAGYFKWAKYYGHSLETFRLLLQHGAKLDEQDESGKTALHYAFQWEQWELVEFLIESGANTSIKNASNKLASELVPAHSRCLFGFIR</sequence>
<evidence type="ECO:0000256" key="2">
    <source>
        <dbReference type="ARBA" id="ARBA00023043"/>
    </source>
</evidence>
<feature type="repeat" description="ANK" evidence="3">
    <location>
        <begin position="840"/>
        <end position="872"/>
    </location>
</feature>
<evidence type="ECO:0000313" key="4">
    <source>
        <dbReference type="EnsemblMetazoa" id="ENSAATROPP006391"/>
    </source>
</evidence>
<dbReference type="PROSITE" id="PS50088">
    <property type="entry name" value="ANK_REPEAT"/>
    <property type="match status" value="4"/>
</dbReference>
<keyword evidence="2 3" id="KW-0040">ANK repeat</keyword>
<evidence type="ECO:0000256" key="3">
    <source>
        <dbReference type="PROSITE-ProRule" id="PRU00023"/>
    </source>
</evidence>
<reference evidence="4" key="1">
    <citation type="submission" date="2024-04" db="UniProtKB">
        <authorList>
            <consortium name="EnsemblMetazoa"/>
        </authorList>
    </citation>
    <scope>IDENTIFICATION</scope>
    <source>
        <strain evidence="4">EBRO</strain>
    </source>
</reference>
<dbReference type="Proteomes" id="UP000075880">
    <property type="component" value="Unassembled WGS sequence"/>
</dbReference>
<dbReference type="PANTHER" id="PTHR24126:SF14">
    <property type="entry name" value="ANK_REP_REGION DOMAIN-CONTAINING PROTEIN"/>
    <property type="match status" value="1"/>
</dbReference>
<dbReference type="Pfam" id="PF12796">
    <property type="entry name" value="Ank_2"/>
    <property type="match status" value="2"/>
</dbReference>
<proteinExistence type="predicted"/>
<feature type="repeat" description="ANK" evidence="3">
    <location>
        <begin position="44"/>
        <end position="67"/>
    </location>
</feature>
<dbReference type="InterPro" id="IPR036770">
    <property type="entry name" value="Ankyrin_rpt-contain_sf"/>
</dbReference>
<evidence type="ECO:0000313" key="5">
    <source>
        <dbReference type="Proteomes" id="UP000075880"/>
    </source>
</evidence>
<dbReference type="PROSITE" id="PS50297">
    <property type="entry name" value="ANK_REP_REGION"/>
    <property type="match status" value="3"/>
</dbReference>
<dbReference type="Pfam" id="PF00023">
    <property type="entry name" value="Ank"/>
    <property type="match status" value="1"/>
</dbReference>
<dbReference type="Gene3D" id="1.25.40.20">
    <property type="entry name" value="Ankyrin repeat-containing domain"/>
    <property type="match status" value="4"/>
</dbReference>
<dbReference type="PANTHER" id="PTHR24126">
    <property type="entry name" value="ANKYRIN REPEAT, PH AND SEC7 DOMAIN CONTAINING PROTEIN SECG-RELATED"/>
    <property type="match status" value="1"/>
</dbReference>
<feature type="repeat" description="ANK" evidence="3">
    <location>
        <begin position="588"/>
        <end position="621"/>
    </location>
</feature>
<evidence type="ECO:0000256" key="1">
    <source>
        <dbReference type="ARBA" id="ARBA00022737"/>
    </source>
</evidence>
<dbReference type="SUPFAM" id="SSF48403">
    <property type="entry name" value="Ankyrin repeat"/>
    <property type="match status" value="2"/>
</dbReference>
<name>A0AAG5D5G8_ANOAO</name>